<dbReference type="Proteomes" id="UP001333110">
    <property type="component" value="Unassembled WGS sequence"/>
</dbReference>
<accession>A0AAN7RZJ5</accession>
<organism evidence="1 2">
    <name type="scientific">Mycteria americana</name>
    <name type="common">Wood stork</name>
    <dbReference type="NCBI Taxonomy" id="33587"/>
    <lineage>
        <taxon>Eukaryota</taxon>
        <taxon>Metazoa</taxon>
        <taxon>Chordata</taxon>
        <taxon>Craniata</taxon>
        <taxon>Vertebrata</taxon>
        <taxon>Euteleostomi</taxon>
        <taxon>Archelosauria</taxon>
        <taxon>Archosauria</taxon>
        <taxon>Dinosauria</taxon>
        <taxon>Saurischia</taxon>
        <taxon>Theropoda</taxon>
        <taxon>Coelurosauria</taxon>
        <taxon>Aves</taxon>
        <taxon>Neognathae</taxon>
        <taxon>Neoaves</taxon>
        <taxon>Aequornithes</taxon>
        <taxon>Ciconiiformes</taxon>
        <taxon>Ciconiidae</taxon>
        <taxon>Mycteria</taxon>
    </lineage>
</organism>
<reference evidence="1 2" key="1">
    <citation type="journal article" date="2023" name="J. Hered.">
        <title>Chromosome-level genome of the wood stork (Mycteria americana) provides insight into avian chromosome evolution.</title>
        <authorList>
            <person name="Flamio R. Jr."/>
            <person name="Ramstad K.M."/>
        </authorList>
    </citation>
    <scope>NUCLEOTIDE SEQUENCE [LARGE SCALE GENOMIC DNA]</scope>
    <source>
        <strain evidence="1">JAX WOST 10</strain>
    </source>
</reference>
<evidence type="ECO:0000313" key="2">
    <source>
        <dbReference type="Proteomes" id="UP001333110"/>
    </source>
</evidence>
<dbReference type="EMBL" id="JAUNZN010000004">
    <property type="protein sequence ID" value="KAK4822650.1"/>
    <property type="molecule type" value="Genomic_DNA"/>
</dbReference>
<evidence type="ECO:0000313" key="1">
    <source>
        <dbReference type="EMBL" id="KAK4822650.1"/>
    </source>
</evidence>
<protein>
    <submittedName>
        <fullName evidence="1">Uncharacterized protein</fullName>
    </submittedName>
</protein>
<comment type="caution">
    <text evidence="1">The sequence shown here is derived from an EMBL/GenBank/DDBJ whole genome shotgun (WGS) entry which is preliminary data.</text>
</comment>
<gene>
    <name evidence="1" type="ORF">QYF61_018602</name>
</gene>
<sequence length="279" mass="30515">MTDTPDESPEGPGEAGEMRETNLMKDNPIHQYMLGADKLEDNSAEKDLGILLDNKLTIISNQRSIFPVRKACKIWNCSAWRREGSVGAGRGGRMSSMCKYLMGGNDEEGAKLFSVVAIDRTRSNRNKLKHVKFQLNTRKQFLSVRVDKHWNRLPREGGCLAAPAHSQSPRPPGTGEVNPVPTLQSWAQTLIPTPPALDMKESQGSIILYTLAPLVMYSPELSSNPGVAEVQGRGMDAPTDSQSLLELLLLCGGLTLPGHQVPTKLLYHSRSSAGQGEKN</sequence>
<name>A0AAN7RZJ5_MYCAM</name>
<proteinExistence type="predicted"/>
<keyword evidence="2" id="KW-1185">Reference proteome</keyword>
<dbReference type="AlphaFoldDB" id="A0AAN7RZJ5"/>